<feature type="compositionally biased region" description="Low complexity" evidence="1">
    <location>
        <begin position="332"/>
        <end position="358"/>
    </location>
</feature>
<feature type="compositionally biased region" description="Polar residues" evidence="1">
    <location>
        <begin position="533"/>
        <end position="548"/>
    </location>
</feature>
<feature type="region of interest" description="Disordered" evidence="1">
    <location>
        <begin position="1147"/>
        <end position="1187"/>
    </location>
</feature>
<feature type="compositionally biased region" description="Low complexity" evidence="1">
    <location>
        <begin position="618"/>
        <end position="628"/>
    </location>
</feature>
<dbReference type="Proteomes" id="UP000076580">
    <property type="component" value="Chromosome 01"/>
</dbReference>
<dbReference type="AlphaFoldDB" id="A0A151GY19"/>
<feature type="compositionally biased region" description="Low complexity" evidence="1">
    <location>
        <begin position="124"/>
        <end position="157"/>
    </location>
</feature>
<comment type="caution">
    <text evidence="2">The sequence shown here is derived from an EMBL/GenBank/DDBJ whole genome shotgun (WGS) entry which is preliminary data.</text>
</comment>
<feature type="compositionally biased region" description="Basic and acidic residues" evidence="1">
    <location>
        <begin position="571"/>
        <end position="617"/>
    </location>
</feature>
<feature type="compositionally biased region" description="Basic and acidic residues" evidence="1">
    <location>
        <begin position="58"/>
        <end position="73"/>
    </location>
</feature>
<name>A0A151GY19_DRECN</name>
<dbReference type="STRING" id="98403.A0A151GY19"/>
<feature type="compositionally biased region" description="Pro residues" evidence="1">
    <location>
        <begin position="943"/>
        <end position="952"/>
    </location>
</feature>
<feature type="compositionally biased region" description="Basic and acidic residues" evidence="1">
    <location>
        <begin position="84"/>
        <end position="100"/>
    </location>
</feature>
<dbReference type="RefSeq" id="XP_040661337.1">
    <property type="nucleotide sequence ID" value="XM_040800454.1"/>
</dbReference>
<feature type="compositionally biased region" description="Basic and acidic residues" evidence="1">
    <location>
        <begin position="398"/>
        <end position="410"/>
    </location>
</feature>
<feature type="region of interest" description="Disordered" evidence="1">
    <location>
        <begin position="823"/>
        <end position="1008"/>
    </location>
</feature>
<evidence type="ECO:0000313" key="3">
    <source>
        <dbReference type="Proteomes" id="UP000076580"/>
    </source>
</evidence>
<feature type="compositionally biased region" description="Low complexity" evidence="1">
    <location>
        <begin position="916"/>
        <end position="925"/>
    </location>
</feature>
<feature type="region of interest" description="Disordered" evidence="1">
    <location>
        <begin position="1"/>
        <end position="24"/>
    </location>
</feature>
<proteinExistence type="predicted"/>
<feature type="region of interest" description="Disordered" evidence="1">
    <location>
        <begin position="378"/>
        <end position="554"/>
    </location>
</feature>
<feature type="region of interest" description="Disordered" evidence="1">
    <location>
        <begin position="44"/>
        <end position="207"/>
    </location>
</feature>
<reference evidence="2 3" key="1">
    <citation type="journal article" date="2016" name="Sci. Rep.">
        <title>Insights into Adaptations to a Near-Obligate Nematode Endoparasitic Lifestyle from the Finished Genome of Drechmeria coniospora.</title>
        <authorList>
            <person name="Zhang L."/>
            <person name="Zhou Z."/>
            <person name="Guo Q."/>
            <person name="Fokkens L."/>
            <person name="Miskei M."/>
            <person name="Pocsi I."/>
            <person name="Zhang W."/>
            <person name="Chen M."/>
            <person name="Wang L."/>
            <person name="Sun Y."/>
            <person name="Donzelli B.G."/>
            <person name="Gibson D.M."/>
            <person name="Nelson D.R."/>
            <person name="Luo J.G."/>
            <person name="Rep M."/>
            <person name="Liu H."/>
            <person name="Yang S."/>
            <person name="Wang J."/>
            <person name="Krasnoff S.B."/>
            <person name="Xu Y."/>
            <person name="Molnar I."/>
            <person name="Lin M."/>
        </authorList>
    </citation>
    <scope>NUCLEOTIDE SEQUENCE [LARGE SCALE GENOMIC DNA]</scope>
    <source>
        <strain evidence="2 3">ARSEF 6962</strain>
    </source>
</reference>
<evidence type="ECO:0000313" key="2">
    <source>
        <dbReference type="EMBL" id="KYK61985.1"/>
    </source>
</evidence>
<accession>A0A151GY19</accession>
<sequence length="1260" mass="134020">MHTPPHSPRRALRRLHRVPSRKDADAACPFLAQSDAAQHAALQEPNVNGNPAAAVDDIENKRITSVEEQEKSADASLSGGSDTDASRTDWARLKDDDKGHGRTGGVAKKPATFKAVSVNKTFLASKSSPSSNAPKSTDRPAAGSSTPPPGSSTLSASRPRLVVKAGNAGRDSAPRFSSVVNGGKPASAPDPSVVWNKNRPPEPKKFTDEELKKYGIHMASRLNEEDAQGQNKWADIDDDDDDWAPDAITWGDGTKTTLPHLDEQLTPIPDTAPVAPKPQSVEKPKSPAPPASAASPLPKPSSSFTSGKGLILKPASQEKPALVAKPAPPPAAAKSPWAVLPPVDRASPASADAANLARGPVKGATTQLKEIAADDFNRSSWRDGQSHGARELYNSHSGRYEPVSDRRASVRIDPYAKQPALLQRTHTVPADRPAEPSSAFQTSRTSHDVPFARRRGSSNVSGGSGSYAQRMGKGSDGSMQSPFDSLNTRRASLTGSTGSSVAPGHPPATSQSQPTNQGWAPMSPTGAGAAVPQNESTSLDGNTESTAPVQPAMVDEVEYQKKLMRERVELARKRRQEEEVREEAAKRERIQKKLDALGPPPDKKSDKRLLSKDDDPRPTQIQQRQQPTVARPPSQLSGEERSKPGVDSNTKKSTGQDAPAATDAISKSPKVETGTPAGPDPGRPRGQEVKRADPWAAGQGPRPERFTSWAAGASPPLRNVWGSPDNDRGLGNGTFDSDLGLVPGATVTSAPGHKGPAPIAPPNNRRAPSNGPAQMQMQAQTQAPIGPHGSRYAATGSELASKWVAAVVDNDKKMAAARLAERAGRDRQLAEQGMPLEDVQPSIKDTWRPVHLPGDGTRRTAAAVEVHSHQPRSWKAPEEKFASGRAPVEEAPPSANSGVIGSGKSLMLPQAGSGAPSQSRPSRFFPSKDGRQETGAAAEPTRPASPSPPPPTMEGHPAYEGNVANPHVSFPKPQPVVKLPPAARGSQAPPQHAAPVGWSPRYAGKDSARVPPVHGQAPYPEGDTPRGSWQDRFDNLLNRVGKAGMSKQIGVDAASRSMLDHVTHDDLATVSLPNAIPGTRAAANHQHSVSKPMAEECFEEQEMGSLPQIRLPHRAPEAAWQPAVAQAKSLPKRFHVQASIMEPFYIGSEVGGGNAPPTPRLEETEGDTADPRRDIDLPAKDHEDRSGSRLLTTTAAKPAQAAVQAVVVKVPTGPEARMAGTERRMLRQMRFLRCHYRFACLTRSDAVRTLVPPVRIYSCS</sequence>
<feature type="compositionally biased region" description="Low complexity" evidence="1">
    <location>
        <begin position="291"/>
        <end position="303"/>
    </location>
</feature>
<evidence type="ECO:0000256" key="1">
    <source>
        <dbReference type="SAM" id="MobiDB-lite"/>
    </source>
</evidence>
<keyword evidence="3" id="KW-1185">Reference proteome</keyword>
<feature type="compositionally biased region" description="Basic and acidic residues" evidence="1">
    <location>
        <begin position="1169"/>
        <end position="1187"/>
    </location>
</feature>
<feature type="compositionally biased region" description="Low complexity" evidence="1">
    <location>
        <begin position="762"/>
        <end position="783"/>
    </location>
</feature>
<feature type="compositionally biased region" description="Basic and acidic residues" evidence="1">
    <location>
        <begin position="682"/>
        <end position="693"/>
    </location>
</feature>
<feature type="compositionally biased region" description="Basic and acidic residues" evidence="1">
    <location>
        <begin position="378"/>
        <end position="390"/>
    </location>
</feature>
<feature type="region of interest" description="Disordered" evidence="1">
    <location>
        <begin position="221"/>
        <end position="361"/>
    </location>
</feature>
<feature type="compositionally biased region" description="Basic residues" evidence="1">
    <location>
        <begin position="7"/>
        <end position="19"/>
    </location>
</feature>
<feature type="compositionally biased region" description="Polar residues" evidence="1">
    <location>
        <begin position="508"/>
        <end position="518"/>
    </location>
</feature>
<gene>
    <name evidence="2" type="ORF">DCS_03130</name>
</gene>
<feature type="compositionally biased region" description="Polar residues" evidence="1">
    <location>
        <begin position="477"/>
        <end position="500"/>
    </location>
</feature>
<feature type="region of interest" description="Disordered" evidence="1">
    <location>
        <begin position="571"/>
        <end position="793"/>
    </location>
</feature>
<feature type="compositionally biased region" description="Polar residues" evidence="1">
    <location>
        <begin position="647"/>
        <end position="656"/>
    </location>
</feature>
<dbReference type="InParanoid" id="A0A151GY19"/>
<organism evidence="2 3">
    <name type="scientific">Drechmeria coniospora</name>
    <name type="common">Nematophagous fungus</name>
    <name type="synonym">Meria coniospora</name>
    <dbReference type="NCBI Taxonomy" id="98403"/>
    <lineage>
        <taxon>Eukaryota</taxon>
        <taxon>Fungi</taxon>
        <taxon>Dikarya</taxon>
        <taxon>Ascomycota</taxon>
        <taxon>Pezizomycotina</taxon>
        <taxon>Sordariomycetes</taxon>
        <taxon>Hypocreomycetidae</taxon>
        <taxon>Hypocreales</taxon>
        <taxon>Ophiocordycipitaceae</taxon>
        <taxon>Drechmeria</taxon>
    </lineage>
</organism>
<dbReference type="EMBL" id="LAYC01000001">
    <property type="protein sequence ID" value="KYK61985.1"/>
    <property type="molecule type" value="Genomic_DNA"/>
</dbReference>
<dbReference type="GeneID" id="63715773"/>
<protein>
    <submittedName>
        <fullName evidence="2">Uncharacterized protein</fullName>
    </submittedName>
</protein>